<sequence>MIHEWPEGRSNPVGQSRSYRRATRRDPRVDRFINAYWKQVGR</sequence>
<dbReference type="EMBL" id="KQ435119">
    <property type="protein sequence ID" value="KZC14724.1"/>
    <property type="molecule type" value="Genomic_DNA"/>
</dbReference>
<name>A0A154PTG7_DUFNO</name>
<evidence type="ECO:0000313" key="2">
    <source>
        <dbReference type="EMBL" id="KZC14724.1"/>
    </source>
</evidence>
<keyword evidence="3" id="KW-1185">Reference proteome</keyword>
<protein>
    <submittedName>
        <fullName evidence="2">Uncharacterized protein</fullName>
    </submittedName>
</protein>
<reference evidence="2 3" key="1">
    <citation type="submission" date="2015-07" db="EMBL/GenBank/DDBJ databases">
        <title>The genome of Dufourea novaeangliae.</title>
        <authorList>
            <person name="Pan H."/>
            <person name="Kapheim K."/>
        </authorList>
    </citation>
    <scope>NUCLEOTIDE SEQUENCE [LARGE SCALE GENOMIC DNA]</scope>
    <source>
        <strain evidence="2">0120121106</strain>
        <tissue evidence="2">Whole body</tissue>
    </source>
</reference>
<dbReference type="AlphaFoldDB" id="A0A154PTG7"/>
<evidence type="ECO:0000313" key="3">
    <source>
        <dbReference type="Proteomes" id="UP000076502"/>
    </source>
</evidence>
<accession>A0A154PTG7</accession>
<gene>
    <name evidence="2" type="ORF">WN55_07473</name>
</gene>
<feature type="region of interest" description="Disordered" evidence="1">
    <location>
        <begin position="1"/>
        <end position="24"/>
    </location>
</feature>
<dbReference type="Proteomes" id="UP000076502">
    <property type="component" value="Unassembled WGS sequence"/>
</dbReference>
<evidence type="ECO:0000256" key="1">
    <source>
        <dbReference type="SAM" id="MobiDB-lite"/>
    </source>
</evidence>
<organism evidence="2 3">
    <name type="scientific">Dufourea novaeangliae</name>
    <name type="common">Sweat bee</name>
    <dbReference type="NCBI Taxonomy" id="178035"/>
    <lineage>
        <taxon>Eukaryota</taxon>
        <taxon>Metazoa</taxon>
        <taxon>Ecdysozoa</taxon>
        <taxon>Arthropoda</taxon>
        <taxon>Hexapoda</taxon>
        <taxon>Insecta</taxon>
        <taxon>Pterygota</taxon>
        <taxon>Neoptera</taxon>
        <taxon>Endopterygota</taxon>
        <taxon>Hymenoptera</taxon>
        <taxon>Apocrita</taxon>
        <taxon>Aculeata</taxon>
        <taxon>Apoidea</taxon>
        <taxon>Anthophila</taxon>
        <taxon>Halictidae</taxon>
        <taxon>Rophitinae</taxon>
        <taxon>Dufourea</taxon>
    </lineage>
</organism>
<proteinExistence type="predicted"/>